<protein>
    <submittedName>
        <fullName evidence="1">Uncharacterized protein</fullName>
    </submittedName>
</protein>
<sequence length="105" mass="11112">MSRHIFDRDAAFTAVRAALLASYSGALASSRMSPIEALECIAAAMGSIYREVADAHLDPHGCQCGWAPHELTDIIALQQAIAANAACEESDELYDLLSVLPVGHG</sequence>
<evidence type="ECO:0000313" key="1">
    <source>
        <dbReference type="EMBL" id="KKC41421.1"/>
    </source>
</evidence>
<gene>
    <name evidence="1" type="ORF">WH87_00205</name>
</gene>
<dbReference type="EMBL" id="LANJ01000001">
    <property type="protein sequence ID" value="KKC41421.1"/>
    <property type="molecule type" value="Genomic_DNA"/>
</dbReference>
<dbReference type="AlphaFoldDB" id="A0A0F5QL16"/>
<dbReference type="OrthoDB" id="7907305at2"/>
<reference evidence="1 2" key="1">
    <citation type="submission" date="2015-03" db="EMBL/GenBank/DDBJ databases">
        <authorList>
            <person name="Lepp D."/>
            <person name="Hassan Y.I."/>
            <person name="Li X.-Z."/>
            <person name="Zhou T."/>
        </authorList>
    </citation>
    <scope>NUCLEOTIDE SEQUENCE [LARGE SCALE GENOMIC DNA]</scope>
    <source>
        <strain evidence="1 2">E84</strain>
    </source>
</reference>
<name>A0A0F5QL16_9HYPH</name>
<dbReference type="STRING" id="1293439.WH87_00205"/>
<proteinExistence type="predicted"/>
<comment type="caution">
    <text evidence="1">The sequence shown here is derived from an EMBL/GenBank/DDBJ whole genome shotgun (WGS) entry which is preliminary data.</text>
</comment>
<dbReference type="Proteomes" id="UP000033411">
    <property type="component" value="Unassembled WGS sequence"/>
</dbReference>
<accession>A0A0F5QL16</accession>
<organism evidence="1 2">
    <name type="scientific">Devosia epidermidihirudinis</name>
    <dbReference type="NCBI Taxonomy" id="1293439"/>
    <lineage>
        <taxon>Bacteria</taxon>
        <taxon>Pseudomonadati</taxon>
        <taxon>Pseudomonadota</taxon>
        <taxon>Alphaproteobacteria</taxon>
        <taxon>Hyphomicrobiales</taxon>
        <taxon>Devosiaceae</taxon>
        <taxon>Devosia</taxon>
    </lineage>
</organism>
<dbReference type="RefSeq" id="WP_046137811.1">
    <property type="nucleotide sequence ID" value="NZ_LANJ01000001.1"/>
</dbReference>
<keyword evidence="2" id="KW-1185">Reference proteome</keyword>
<dbReference type="PATRIC" id="fig|1293439.3.peg.45"/>
<evidence type="ECO:0000313" key="2">
    <source>
        <dbReference type="Proteomes" id="UP000033411"/>
    </source>
</evidence>